<name>A0A371AVF4_9FIRM</name>
<reference evidence="1 2" key="1">
    <citation type="submission" date="2018-07" db="EMBL/GenBank/DDBJ databases">
        <title>Anaerosacharophilus polymeroproducens gen. nov. sp. nov., an anaerobic bacterium isolated from salt field.</title>
        <authorList>
            <person name="Kim W."/>
            <person name="Yang S.-H."/>
            <person name="Oh J."/>
            <person name="Lee J.-H."/>
            <person name="Kwon K.K."/>
        </authorList>
    </citation>
    <scope>NUCLEOTIDE SEQUENCE [LARGE SCALE GENOMIC DNA]</scope>
    <source>
        <strain evidence="1 2">MCWD5</strain>
    </source>
</reference>
<organism evidence="1 2">
    <name type="scientific">Anaerosacchariphilus polymeriproducens</name>
    <dbReference type="NCBI Taxonomy" id="1812858"/>
    <lineage>
        <taxon>Bacteria</taxon>
        <taxon>Bacillati</taxon>
        <taxon>Bacillota</taxon>
        <taxon>Clostridia</taxon>
        <taxon>Lachnospirales</taxon>
        <taxon>Lachnospiraceae</taxon>
        <taxon>Anaerosacchariphilus</taxon>
    </lineage>
</organism>
<protein>
    <submittedName>
        <fullName evidence="1">Uncharacterized protein</fullName>
    </submittedName>
</protein>
<dbReference type="Proteomes" id="UP000255036">
    <property type="component" value="Unassembled WGS sequence"/>
</dbReference>
<accession>A0A371AVF4</accession>
<comment type="caution">
    <text evidence="1">The sequence shown here is derived from an EMBL/GenBank/DDBJ whole genome shotgun (WGS) entry which is preliminary data.</text>
</comment>
<evidence type="ECO:0000313" key="1">
    <source>
        <dbReference type="EMBL" id="RDU23565.1"/>
    </source>
</evidence>
<dbReference type="AlphaFoldDB" id="A0A371AVF4"/>
<keyword evidence="2" id="KW-1185">Reference proteome</keyword>
<proteinExistence type="predicted"/>
<gene>
    <name evidence="1" type="ORF">DWV06_09000</name>
</gene>
<sequence>MLIDKGTILIFYHIILKRNKDKFMNLEKKKILRKISIFAYDKKNFNKRLVKTKKSIDEIKKLF</sequence>
<dbReference type="EMBL" id="QRCT01000023">
    <property type="protein sequence ID" value="RDU23565.1"/>
    <property type="molecule type" value="Genomic_DNA"/>
</dbReference>
<evidence type="ECO:0000313" key="2">
    <source>
        <dbReference type="Proteomes" id="UP000255036"/>
    </source>
</evidence>